<dbReference type="Proteomes" id="UP001152484">
    <property type="component" value="Unassembled WGS sequence"/>
</dbReference>
<organism evidence="8 9">
    <name type="scientific">Cuscuta europaea</name>
    <name type="common">European dodder</name>
    <dbReference type="NCBI Taxonomy" id="41803"/>
    <lineage>
        <taxon>Eukaryota</taxon>
        <taxon>Viridiplantae</taxon>
        <taxon>Streptophyta</taxon>
        <taxon>Embryophyta</taxon>
        <taxon>Tracheophyta</taxon>
        <taxon>Spermatophyta</taxon>
        <taxon>Magnoliopsida</taxon>
        <taxon>eudicotyledons</taxon>
        <taxon>Gunneridae</taxon>
        <taxon>Pentapetalae</taxon>
        <taxon>asterids</taxon>
        <taxon>lamiids</taxon>
        <taxon>Solanales</taxon>
        <taxon>Convolvulaceae</taxon>
        <taxon>Cuscuteae</taxon>
        <taxon>Cuscuta</taxon>
        <taxon>Cuscuta subgen. Cuscuta</taxon>
    </lineage>
</organism>
<dbReference type="InterPro" id="IPR012340">
    <property type="entry name" value="NA-bd_OB-fold"/>
</dbReference>
<dbReference type="InterPro" id="IPR003871">
    <property type="entry name" value="RFA1B/D_OB_1st"/>
</dbReference>
<dbReference type="InterPro" id="IPR013955">
    <property type="entry name" value="Rep_factor-A_C"/>
</dbReference>
<evidence type="ECO:0000256" key="2">
    <source>
        <dbReference type="ARBA" id="ARBA00022723"/>
    </source>
</evidence>
<dbReference type="Pfam" id="PF02721">
    <property type="entry name" value="DUF223"/>
    <property type="match status" value="1"/>
</dbReference>
<proteinExistence type="inferred from homology"/>
<comment type="similarity">
    <text evidence="1">Belongs to the replication factor A protein 1 family.</text>
</comment>
<dbReference type="GO" id="GO:0003677">
    <property type="term" value="F:DNA binding"/>
    <property type="evidence" value="ECO:0007669"/>
    <property type="project" value="UniProtKB-KW"/>
</dbReference>
<dbReference type="CDD" id="cd04481">
    <property type="entry name" value="RPA1_DBD_B_like"/>
    <property type="match status" value="1"/>
</dbReference>
<dbReference type="InterPro" id="IPR047192">
    <property type="entry name" value="Euk_RPA1_DBD_C"/>
</dbReference>
<evidence type="ECO:0000256" key="4">
    <source>
        <dbReference type="ARBA" id="ARBA00022833"/>
    </source>
</evidence>
<keyword evidence="9" id="KW-1185">Reference proteome</keyword>
<evidence type="ECO:0008006" key="10">
    <source>
        <dbReference type="Google" id="ProtNLM"/>
    </source>
</evidence>
<dbReference type="AlphaFoldDB" id="A0A9P0YKS3"/>
<evidence type="ECO:0000256" key="1">
    <source>
        <dbReference type="ARBA" id="ARBA00005690"/>
    </source>
</evidence>
<comment type="caution">
    <text evidence="8">The sequence shown here is derived from an EMBL/GenBank/DDBJ whole genome shotgun (WGS) entry which is preliminary data.</text>
</comment>
<feature type="domain" description="Replication factor A C-terminal" evidence="7">
    <location>
        <begin position="236"/>
        <end position="346"/>
    </location>
</feature>
<dbReference type="Pfam" id="PF08646">
    <property type="entry name" value="Rep_fac-A_C"/>
    <property type="match status" value="1"/>
</dbReference>
<accession>A0A9P0YKS3</accession>
<dbReference type="EMBL" id="CAMAPE010000004">
    <property type="protein sequence ID" value="CAH9063762.1"/>
    <property type="molecule type" value="Genomic_DNA"/>
</dbReference>
<keyword evidence="5" id="KW-0238">DNA-binding</keyword>
<dbReference type="Gene3D" id="2.40.50.140">
    <property type="entry name" value="Nucleic acid-binding proteins"/>
    <property type="match status" value="2"/>
</dbReference>
<dbReference type="SUPFAM" id="SSF50249">
    <property type="entry name" value="Nucleic acid-binding proteins"/>
    <property type="match status" value="2"/>
</dbReference>
<reference evidence="8" key="1">
    <citation type="submission" date="2022-07" db="EMBL/GenBank/DDBJ databases">
        <authorList>
            <person name="Macas J."/>
            <person name="Novak P."/>
            <person name="Neumann P."/>
        </authorList>
    </citation>
    <scope>NUCLEOTIDE SEQUENCE</scope>
</reference>
<gene>
    <name evidence="8" type="ORF">CEURO_LOCUS2108</name>
</gene>
<dbReference type="CDD" id="cd04476">
    <property type="entry name" value="RPA1_DBD_C"/>
    <property type="match status" value="1"/>
</dbReference>
<dbReference type="OrthoDB" id="914072at2759"/>
<dbReference type="PANTHER" id="PTHR47165:SF4">
    <property type="entry name" value="OS03G0429900 PROTEIN"/>
    <property type="match status" value="1"/>
</dbReference>
<dbReference type="GO" id="GO:0008270">
    <property type="term" value="F:zinc ion binding"/>
    <property type="evidence" value="ECO:0007669"/>
    <property type="project" value="UniProtKB-KW"/>
</dbReference>
<dbReference type="PANTHER" id="PTHR47165">
    <property type="entry name" value="OS03G0429900 PROTEIN"/>
    <property type="match status" value="1"/>
</dbReference>
<keyword evidence="4" id="KW-0862">Zinc</keyword>
<sequence length="493" mass="56078">MHLYKSRMLENQCFRIKNFLVLDNYYTYKTTSHPYILEFIKKTAVFDHPSENFPNFMYDFHQFDMLQSLRVVNDKLLIDVIGKIVGKTPPQTHVINGKPERLIELTLEDPEGNRIRGTLWNNYCKEFCDFYAEHKNEAIYIILQMCRPKRYQGSVLVSTSYDISKLIMNGTSTEFEDFKAQFGPENEEVATVTTFTGNSIGHDMEEVLRGNAKIIRISEFLDDAKDGTYWILGDIVSIDNYREWCYLSCPTCNKKLQPEEDRFRCNNCNISLPGGTLRYKVPVCIMDDSGHASFTLWDKECIEVTGKTAAAIRKEVEKKTGDAQHFPEDIEALIDQKGLFKVQVKTRAESSSYQGPLSYGVVAMIRDPTILALYANASEQAKGPEILTEEEKSGFDANDHLEEENDNGIRKGLSIDKAVMTEDENASTPIQVQAAEMGLEKDKDRVVEEATGSAKGKRVVIGGNDVVNRNLLDQFSANINTNKRRIRVKQEKA</sequence>
<keyword evidence="3" id="KW-0863">Zinc-finger</keyword>
<evidence type="ECO:0000259" key="6">
    <source>
        <dbReference type="Pfam" id="PF02721"/>
    </source>
</evidence>
<evidence type="ECO:0000259" key="7">
    <source>
        <dbReference type="Pfam" id="PF08646"/>
    </source>
</evidence>
<feature type="domain" description="Replication protein A 70 kDa DNA-binding subunit B/D first OB fold" evidence="6">
    <location>
        <begin position="3"/>
        <end position="45"/>
    </location>
</feature>
<name>A0A9P0YKS3_CUSEU</name>
<evidence type="ECO:0000313" key="8">
    <source>
        <dbReference type="EMBL" id="CAH9063762.1"/>
    </source>
</evidence>
<keyword evidence="2" id="KW-0479">Metal-binding</keyword>
<protein>
    <recommendedName>
        <fullName evidence="10">Replication factor A C-terminal domain-containing protein</fullName>
    </recommendedName>
</protein>
<evidence type="ECO:0000313" key="9">
    <source>
        <dbReference type="Proteomes" id="UP001152484"/>
    </source>
</evidence>
<evidence type="ECO:0000256" key="3">
    <source>
        <dbReference type="ARBA" id="ARBA00022771"/>
    </source>
</evidence>
<evidence type="ECO:0000256" key="5">
    <source>
        <dbReference type="ARBA" id="ARBA00023125"/>
    </source>
</evidence>